<gene>
    <name evidence="16" type="ORF">RHABOEDO_000118</name>
</gene>
<dbReference type="GO" id="GO:0000701">
    <property type="term" value="F:purine-specific mismatch base pair DNA N-glycosylase activity"/>
    <property type="evidence" value="ECO:0007669"/>
    <property type="project" value="UniProtKB-EC"/>
</dbReference>
<dbReference type="SUPFAM" id="SSF48150">
    <property type="entry name" value="DNA-glycosylase"/>
    <property type="match status" value="1"/>
</dbReference>
<dbReference type="Pfam" id="PF00730">
    <property type="entry name" value="HhH-GPD"/>
    <property type="match status" value="1"/>
</dbReference>
<proteinExistence type="inferred from homology"/>
<evidence type="ECO:0000256" key="14">
    <source>
        <dbReference type="RuleBase" id="RU365096"/>
    </source>
</evidence>
<evidence type="ECO:0000256" key="10">
    <source>
        <dbReference type="ARBA" id="ARBA00023004"/>
    </source>
</evidence>
<dbReference type="SUPFAM" id="SSF55811">
    <property type="entry name" value="Nudix"/>
    <property type="match status" value="1"/>
</dbReference>
<organism evidence="16 17">
    <name type="scientific">Candidatus Rhabdochlamydia oedothoracis</name>
    <dbReference type="NCBI Taxonomy" id="2720720"/>
    <lineage>
        <taxon>Bacteria</taxon>
        <taxon>Pseudomonadati</taxon>
        <taxon>Chlamydiota</taxon>
        <taxon>Chlamydiia</taxon>
        <taxon>Parachlamydiales</taxon>
        <taxon>Candidatus Rhabdochlamydiaceae</taxon>
        <taxon>Candidatus Rhabdochlamydia</taxon>
    </lineage>
</organism>
<comment type="cofactor">
    <cofactor evidence="14">
        <name>[4Fe-4S] cluster</name>
        <dbReference type="ChEBI" id="CHEBI:49883"/>
    </cofactor>
    <text evidence="14">Binds 1 [4Fe-4S] cluster.</text>
</comment>
<reference evidence="16 17" key="1">
    <citation type="journal article" date="2022" name="bioRxiv">
        <title>Ecology and evolution of chlamydial symbionts of arthropods.</title>
        <authorList>
            <person name="Halter T."/>
            <person name="Koestlbacher S."/>
            <person name="Collingro A."/>
            <person name="Sixt B.S."/>
            <person name="Toenshoff E.R."/>
            <person name="Hendrickx F."/>
            <person name="Kostanjsek R."/>
            <person name="Horn M."/>
        </authorList>
    </citation>
    <scope>NUCLEOTIDE SEQUENCE [LARGE SCALE GENOMIC DNA]</scope>
    <source>
        <strain evidence="16">W744xW776</strain>
    </source>
</reference>
<dbReference type="Pfam" id="PF00633">
    <property type="entry name" value="HHH"/>
    <property type="match status" value="1"/>
</dbReference>
<evidence type="ECO:0000256" key="7">
    <source>
        <dbReference type="ARBA" id="ARBA00022723"/>
    </source>
</evidence>
<keyword evidence="12" id="KW-0234">DNA repair</keyword>
<dbReference type="InterPro" id="IPR011257">
    <property type="entry name" value="DNA_glycosylase"/>
</dbReference>
<comment type="catalytic activity">
    <reaction evidence="1 14">
        <text>Hydrolyzes free adenine bases from 7,8-dihydro-8-oxoguanine:adenine mismatched double-stranded DNA, leaving an apurinic site.</text>
        <dbReference type="EC" id="3.2.2.31"/>
    </reaction>
</comment>
<dbReference type="Gene3D" id="1.10.340.30">
    <property type="entry name" value="Hypothetical protein, domain 2"/>
    <property type="match status" value="1"/>
</dbReference>
<keyword evidence="9 16" id="KW-0378">Hydrolase</keyword>
<name>A0ABX8UYI5_9BACT</name>
<dbReference type="SMART" id="SM00478">
    <property type="entry name" value="ENDO3c"/>
    <property type="match status" value="1"/>
</dbReference>
<dbReference type="EMBL" id="CP075587">
    <property type="protein sequence ID" value="QYF48028.1"/>
    <property type="molecule type" value="Genomic_DNA"/>
</dbReference>
<keyword evidence="13 14" id="KW-0326">Glycosidase</keyword>
<dbReference type="EC" id="3.2.2.31" evidence="4 14"/>
<dbReference type="InterPro" id="IPR015797">
    <property type="entry name" value="NUDIX_hydrolase-like_dom_sf"/>
</dbReference>
<evidence type="ECO:0000256" key="1">
    <source>
        <dbReference type="ARBA" id="ARBA00000843"/>
    </source>
</evidence>
<dbReference type="Pfam" id="PF14815">
    <property type="entry name" value="NUDIX_4"/>
    <property type="match status" value="1"/>
</dbReference>
<dbReference type="PANTHER" id="PTHR42944:SF1">
    <property type="entry name" value="ADENINE DNA GLYCOSYLASE"/>
    <property type="match status" value="1"/>
</dbReference>
<evidence type="ECO:0000256" key="6">
    <source>
        <dbReference type="ARBA" id="ARBA00022485"/>
    </source>
</evidence>
<dbReference type="CDD" id="cd00056">
    <property type="entry name" value="ENDO3c"/>
    <property type="match status" value="1"/>
</dbReference>
<dbReference type="PANTHER" id="PTHR42944">
    <property type="entry name" value="ADENINE DNA GLYCOSYLASE"/>
    <property type="match status" value="1"/>
</dbReference>
<protein>
    <recommendedName>
        <fullName evidence="5 14">Adenine DNA glycosylase</fullName>
        <ecNumber evidence="4 14">3.2.2.31</ecNumber>
    </recommendedName>
</protein>
<keyword evidence="17" id="KW-1185">Reference proteome</keyword>
<evidence type="ECO:0000256" key="5">
    <source>
        <dbReference type="ARBA" id="ARBA00022023"/>
    </source>
</evidence>
<comment type="similarity">
    <text evidence="3 14">Belongs to the Nth/MutY family.</text>
</comment>
<evidence type="ECO:0000256" key="2">
    <source>
        <dbReference type="ARBA" id="ARBA00002933"/>
    </source>
</evidence>
<dbReference type="InterPro" id="IPR003265">
    <property type="entry name" value="HhH-GPD_domain"/>
</dbReference>
<evidence type="ECO:0000256" key="12">
    <source>
        <dbReference type="ARBA" id="ARBA00023204"/>
    </source>
</evidence>
<dbReference type="InterPro" id="IPR023170">
    <property type="entry name" value="HhH_base_excis_C"/>
</dbReference>
<keyword evidence="8 14" id="KW-0227">DNA damage</keyword>
<dbReference type="InterPro" id="IPR000445">
    <property type="entry name" value="HhH_motif"/>
</dbReference>
<dbReference type="Proteomes" id="UP000826014">
    <property type="component" value="Chromosome"/>
</dbReference>
<evidence type="ECO:0000259" key="15">
    <source>
        <dbReference type="SMART" id="SM00478"/>
    </source>
</evidence>
<dbReference type="InterPro" id="IPR029119">
    <property type="entry name" value="MutY_C"/>
</dbReference>
<evidence type="ECO:0000256" key="13">
    <source>
        <dbReference type="ARBA" id="ARBA00023295"/>
    </source>
</evidence>
<feature type="domain" description="HhH-GPD" evidence="15">
    <location>
        <begin position="34"/>
        <end position="185"/>
    </location>
</feature>
<sequence>MDIEALKKWFLEQKRDFAWRVSPTSYAVWISEVMLQQTRAKVVEGYFERWMILFPNVKALALAPQEEVIKAWEGLGYYNRARNLHLAAKYILKKYKGVIPDKREELEKIKGLGPYTVGALLSFAFHQKAAAVDANVTRVLARYYHVEEDVTKAETKQLIQLKTENLLPEIEPWVCMEALIELGSLVCGKVAKCIKCPIKEGCKTRELKSQHLLPKKPPKKKVELLHRNVIVLMYQDSVLLRKTGSGLMADLYEFPYFEKEKPQEEILLTFLAREAIYQQHLNVVNHTFTHFKATLFPSIWRALRKEMFSNYIWVLTKDLTKFPFSAGHRKIIQQIEGMR</sequence>
<evidence type="ECO:0000256" key="4">
    <source>
        <dbReference type="ARBA" id="ARBA00012045"/>
    </source>
</evidence>
<dbReference type="Gene3D" id="3.90.79.10">
    <property type="entry name" value="Nucleoside Triphosphate Pyrophosphohydrolase"/>
    <property type="match status" value="1"/>
</dbReference>
<dbReference type="Gene3D" id="1.10.1670.10">
    <property type="entry name" value="Helix-hairpin-Helix base-excision DNA repair enzymes (C-terminal)"/>
    <property type="match status" value="1"/>
</dbReference>
<dbReference type="CDD" id="cd03431">
    <property type="entry name" value="NUDIX_DNA_Glycosylase_C-MutY"/>
    <property type="match status" value="1"/>
</dbReference>
<accession>A0ABX8UYI5</accession>
<evidence type="ECO:0000256" key="8">
    <source>
        <dbReference type="ARBA" id="ARBA00022763"/>
    </source>
</evidence>
<evidence type="ECO:0000256" key="11">
    <source>
        <dbReference type="ARBA" id="ARBA00023014"/>
    </source>
</evidence>
<evidence type="ECO:0000313" key="17">
    <source>
        <dbReference type="Proteomes" id="UP000826014"/>
    </source>
</evidence>
<evidence type="ECO:0000256" key="3">
    <source>
        <dbReference type="ARBA" id="ARBA00008343"/>
    </source>
</evidence>
<evidence type="ECO:0000313" key="16">
    <source>
        <dbReference type="EMBL" id="QYF48028.1"/>
    </source>
</evidence>
<keyword evidence="10 14" id="KW-0408">Iron</keyword>
<dbReference type="InterPro" id="IPR044298">
    <property type="entry name" value="MIG/MutY"/>
</dbReference>
<comment type="function">
    <text evidence="2">Adenine glycosylase active on G-A mispairs. MutY also corrects error-prone DNA synthesis past GO lesions which are due to the oxidatively damaged form of guanine: 7,8-dihydro-8-oxoguanine (8-oxo-dGTP).</text>
</comment>
<evidence type="ECO:0000256" key="9">
    <source>
        <dbReference type="ARBA" id="ARBA00022801"/>
    </source>
</evidence>
<keyword evidence="7" id="KW-0479">Metal-binding</keyword>
<keyword evidence="11" id="KW-0411">Iron-sulfur</keyword>
<keyword evidence="6" id="KW-0004">4Fe-4S</keyword>